<dbReference type="InterPro" id="IPR012827">
    <property type="entry name" value="Hemerythrin_metal-bd"/>
</dbReference>
<dbReference type="PANTHER" id="PTHR37164:SF1">
    <property type="entry name" value="BACTERIOHEMERYTHRIN"/>
    <property type="match status" value="1"/>
</dbReference>
<dbReference type="Gene3D" id="1.20.120.50">
    <property type="entry name" value="Hemerythrin-like"/>
    <property type="match status" value="1"/>
</dbReference>
<dbReference type="PANTHER" id="PTHR37164">
    <property type="entry name" value="BACTERIOHEMERYTHRIN"/>
    <property type="match status" value="1"/>
</dbReference>
<dbReference type="NCBIfam" id="NF033749">
    <property type="entry name" value="bact_hemeryth"/>
    <property type="match status" value="1"/>
</dbReference>
<evidence type="ECO:0000256" key="4">
    <source>
        <dbReference type="ARBA" id="ARBA00023004"/>
    </source>
</evidence>
<dbReference type="SUPFAM" id="SSF47188">
    <property type="entry name" value="Hemerythrin-like"/>
    <property type="match status" value="1"/>
</dbReference>
<dbReference type="InterPro" id="IPR016131">
    <property type="entry name" value="Haemerythrin_Fe_BS"/>
</dbReference>
<evidence type="ECO:0000313" key="7">
    <source>
        <dbReference type="Proteomes" id="UP000178885"/>
    </source>
</evidence>
<evidence type="ECO:0000259" key="5">
    <source>
        <dbReference type="Pfam" id="PF01814"/>
    </source>
</evidence>
<keyword evidence="4" id="KW-0408">Iron</keyword>
<comment type="caution">
    <text evidence="6">The sequence shown here is derived from an EMBL/GenBank/DDBJ whole genome shotgun (WGS) entry which is preliminary data.</text>
</comment>
<sequence length="142" mass="16330">MALFDWQDTYSVGIEKMDSQHRKLFEIANAFLAAFERGEPRAALVAIFDELAAHTVSHFADEERLMQECGYAGFDRHKLSHEKLVERVLGYKRRIESVEPGVETRAMNVIKTWLNAHLLGMDRDYRDSVMRWEAGKTAAKLA</sequence>
<dbReference type="NCBIfam" id="TIGR02481">
    <property type="entry name" value="hemeryth_dom"/>
    <property type="match status" value="1"/>
</dbReference>
<dbReference type="InterPro" id="IPR012312">
    <property type="entry name" value="Hemerythrin-like"/>
</dbReference>
<reference evidence="6 7" key="1">
    <citation type="journal article" date="2016" name="Nat. Commun.">
        <title>Thousands of microbial genomes shed light on interconnected biogeochemical processes in an aquifer system.</title>
        <authorList>
            <person name="Anantharaman K."/>
            <person name="Brown C.T."/>
            <person name="Hug L.A."/>
            <person name="Sharon I."/>
            <person name="Castelle C.J."/>
            <person name="Probst A.J."/>
            <person name="Thomas B.C."/>
            <person name="Singh A."/>
            <person name="Wilkins M.J."/>
            <person name="Karaoz U."/>
            <person name="Brodie E.L."/>
            <person name="Williams K.H."/>
            <person name="Hubbard S.S."/>
            <person name="Banfield J.F."/>
        </authorList>
    </citation>
    <scope>NUCLEOTIDE SEQUENCE [LARGE SCALE GENOMIC DNA]</scope>
</reference>
<evidence type="ECO:0000256" key="1">
    <source>
        <dbReference type="ARBA" id="ARBA00010587"/>
    </source>
</evidence>
<feature type="domain" description="Hemerythrin-like" evidence="5">
    <location>
        <begin position="13"/>
        <end position="125"/>
    </location>
</feature>
<dbReference type="InterPro" id="IPR050669">
    <property type="entry name" value="Hemerythrin"/>
</dbReference>
<name>A0A1F6TLI4_9PROT</name>
<organism evidence="6 7">
    <name type="scientific">Candidatus Muproteobacteria bacterium RBG_16_65_34</name>
    <dbReference type="NCBI Taxonomy" id="1817760"/>
    <lineage>
        <taxon>Bacteria</taxon>
        <taxon>Pseudomonadati</taxon>
        <taxon>Pseudomonadota</taxon>
        <taxon>Candidatus Muproteobacteria</taxon>
    </lineage>
</organism>
<keyword evidence="2" id="KW-0813">Transport</keyword>
<protein>
    <recommendedName>
        <fullName evidence="5">Hemerythrin-like domain-containing protein</fullName>
    </recommendedName>
</protein>
<gene>
    <name evidence="6" type="ORF">A2151_01930</name>
</gene>
<dbReference type="STRING" id="1817760.A2151_01930"/>
<dbReference type="Proteomes" id="UP000178885">
    <property type="component" value="Unassembled WGS sequence"/>
</dbReference>
<comment type="similarity">
    <text evidence="1">Belongs to the hemerythrin family.</text>
</comment>
<keyword evidence="3" id="KW-0479">Metal-binding</keyword>
<keyword evidence="2" id="KW-0561">Oxygen transport</keyword>
<dbReference type="GO" id="GO:0005344">
    <property type="term" value="F:oxygen carrier activity"/>
    <property type="evidence" value="ECO:0007669"/>
    <property type="project" value="UniProtKB-KW"/>
</dbReference>
<dbReference type="InterPro" id="IPR035938">
    <property type="entry name" value="Hemerythrin-like_sf"/>
</dbReference>
<dbReference type="GO" id="GO:0046872">
    <property type="term" value="F:metal ion binding"/>
    <property type="evidence" value="ECO:0007669"/>
    <property type="project" value="UniProtKB-KW"/>
</dbReference>
<accession>A0A1F6TLI4</accession>
<dbReference type="AlphaFoldDB" id="A0A1F6TLI4"/>
<evidence type="ECO:0000256" key="3">
    <source>
        <dbReference type="ARBA" id="ARBA00022723"/>
    </source>
</evidence>
<evidence type="ECO:0000313" key="6">
    <source>
        <dbReference type="EMBL" id="OGI45997.1"/>
    </source>
</evidence>
<dbReference type="Pfam" id="PF01814">
    <property type="entry name" value="Hemerythrin"/>
    <property type="match status" value="1"/>
</dbReference>
<proteinExistence type="inferred from homology"/>
<evidence type="ECO:0000256" key="2">
    <source>
        <dbReference type="ARBA" id="ARBA00022621"/>
    </source>
</evidence>
<dbReference type="PROSITE" id="PS00550">
    <property type="entry name" value="HEMERYTHRINS"/>
    <property type="match status" value="1"/>
</dbReference>
<dbReference type="CDD" id="cd12107">
    <property type="entry name" value="Hemerythrin"/>
    <property type="match status" value="1"/>
</dbReference>
<dbReference type="EMBL" id="MFSU01000090">
    <property type="protein sequence ID" value="OGI45997.1"/>
    <property type="molecule type" value="Genomic_DNA"/>
</dbReference>